<keyword evidence="4" id="KW-1133">Transmembrane helix</keyword>
<evidence type="ECO:0000256" key="1">
    <source>
        <dbReference type="ARBA" id="ARBA00004651"/>
    </source>
</evidence>
<dbReference type="KEGG" id="tva:4758257"/>
<name>A2F3R0_TRIV3</name>
<reference evidence="7" key="1">
    <citation type="submission" date="2006-10" db="EMBL/GenBank/DDBJ databases">
        <authorList>
            <person name="Amadeo P."/>
            <person name="Zhao Q."/>
            <person name="Wortman J."/>
            <person name="Fraser-Liggett C."/>
            <person name="Carlton J."/>
        </authorList>
    </citation>
    <scope>NUCLEOTIDE SEQUENCE</scope>
    <source>
        <strain evidence="7">G3</strain>
    </source>
</reference>
<dbReference type="InterPro" id="IPR000917">
    <property type="entry name" value="Sulfatase_N"/>
</dbReference>
<dbReference type="GO" id="GO:0016020">
    <property type="term" value="C:membrane"/>
    <property type="evidence" value="ECO:0000318"/>
    <property type="project" value="GO_Central"/>
</dbReference>
<dbReference type="Gene3D" id="3.40.720.10">
    <property type="entry name" value="Alkaline Phosphatase, subunit A"/>
    <property type="match status" value="1"/>
</dbReference>
<comment type="subcellular location">
    <subcellularLocation>
        <location evidence="1">Cell membrane</location>
        <topology evidence="1">Multi-pass membrane protein</topology>
    </subcellularLocation>
</comment>
<accession>A2F3R0</accession>
<organism evidence="7 8">
    <name type="scientific">Trichomonas vaginalis (strain ATCC PRA-98 / G3)</name>
    <dbReference type="NCBI Taxonomy" id="412133"/>
    <lineage>
        <taxon>Eukaryota</taxon>
        <taxon>Metamonada</taxon>
        <taxon>Parabasalia</taxon>
        <taxon>Trichomonadida</taxon>
        <taxon>Trichomonadidae</taxon>
        <taxon>Trichomonas</taxon>
    </lineage>
</organism>
<gene>
    <name evidence="7" type="ORF">TVAG_084690</name>
</gene>
<proteinExistence type="predicted"/>
<dbReference type="GO" id="GO:0005886">
    <property type="term" value="C:plasma membrane"/>
    <property type="evidence" value="ECO:0007669"/>
    <property type="project" value="UniProtKB-SubCell"/>
</dbReference>
<sequence>MEELALDKVNVHFSHMKYPDLGGMSIPPRLDFTLASAFGALCGVPYMGKNQWNDHYDGFLNNLNCLGELLELNGYITSATFGTGKGDFGYGHVFDLHHFQRIFSNREIMGTTQWIEDKHIYKFFKKELKYLSDTHQPFMAFMCTLDTHEPGHICSLCPNTQSDPATKSIECADRQLKSFLEWAQTQEWYNNTVFLIYGDHISRDKNFKKMAKEHNYVKKSYNVILNSKRKAKRTHERNFTVFDLLPTVLNAAGIQIRGNQIGMGISLFSKLPTLLERYGEKFEESFNQISFWYDTVVNHKSIKCEENIPCISLGNYSTETTYANLTAEYQ</sequence>
<keyword evidence="8" id="KW-1185">Reference proteome</keyword>
<keyword evidence="3" id="KW-0812">Transmembrane</keyword>
<evidence type="ECO:0000313" key="7">
    <source>
        <dbReference type="EMBL" id="EAY00432.1"/>
    </source>
</evidence>
<dbReference type="InParanoid" id="A2F3R0"/>
<dbReference type="VEuPathDB" id="TrichDB:TVAG_084690"/>
<evidence type="ECO:0000256" key="5">
    <source>
        <dbReference type="ARBA" id="ARBA00023136"/>
    </source>
</evidence>
<evidence type="ECO:0000259" key="6">
    <source>
        <dbReference type="Pfam" id="PF00884"/>
    </source>
</evidence>
<evidence type="ECO:0000256" key="2">
    <source>
        <dbReference type="ARBA" id="ARBA00022475"/>
    </source>
</evidence>
<dbReference type="GO" id="GO:0016740">
    <property type="term" value="F:transferase activity"/>
    <property type="evidence" value="ECO:0000318"/>
    <property type="project" value="GO_Central"/>
</dbReference>
<dbReference type="InterPro" id="IPR017850">
    <property type="entry name" value="Alkaline_phosphatase_core_sf"/>
</dbReference>
<keyword evidence="2" id="KW-1003">Cell membrane</keyword>
<dbReference type="InterPro" id="IPR050448">
    <property type="entry name" value="OpgB/LTA_synthase_biosynth"/>
</dbReference>
<evidence type="ECO:0000313" key="8">
    <source>
        <dbReference type="Proteomes" id="UP000001542"/>
    </source>
</evidence>
<feature type="domain" description="Sulfatase N-terminal" evidence="6">
    <location>
        <begin position="38"/>
        <end position="254"/>
    </location>
</feature>
<dbReference type="Proteomes" id="UP000001542">
    <property type="component" value="Unassembled WGS sequence"/>
</dbReference>
<keyword evidence="5" id="KW-0472">Membrane</keyword>
<dbReference type="EMBL" id="DS113601">
    <property type="protein sequence ID" value="EAY00432.1"/>
    <property type="molecule type" value="Genomic_DNA"/>
</dbReference>
<dbReference type="VEuPathDB" id="TrichDB:TVAGG3_1039980"/>
<dbReference type="SMR" id="A2F3R0"/>
<dbReference type="PANTHER" id="PTHR47371:SF3">
    <property type="entry name" value="PHOSPHOGLYCEROL TRANSFERASE I"/>
    <property type="match status" value="1"/>
</dbReference>
<dbReference type="SUPFAM" id="SSF53649">
    <property type="entry name" value="Alkaline phosphatase-like"/>
    <property type="match status" value="1"/>
</dbReference>
<dbReference type="RefSeq" id="XP_001313361.1">
    <property type="nucleotide sequence ID" value="XM_001313360.1"/>
</dbReference>
<dbReference type="Pfam" id="PF00884">
    <property type="entry name" value="Sulfatase"/>
    <property type="match status" value="1"/>
</dbReference>
<dbReference type="PANTHER" id="PTHR47371">
    <property type="entry name" value="LIPOTEICHOIC ACID SYNTHASE"/>
    <property type="match status" value="1"/>
</dbReference>
<reference evidence="7" key="2">
    <citation type="journal article" date="2007" name="Science">
        <title>Draft genome sequence of the sexually transmitted pathogen Trichomonas vaginalis.</title>
        <authorList>
            <person name="Carlton J.M."/>
            <person name="Hirt R.P."/>
            <person name="Silva J.C."/>
            <person name="Delcher A.L."/>
            <person name="Schatz M."/>
            <person name="Zhao Q."/>
            <person name="Wortman J.R."/>
            <person name="Bidwell S.L."/>
            <person name="Alsmark U.C.M."/>
            <person name="Besteiro S."/>
            <person name="Sicheritz-Ponten T."/>
            <person name="Noel C.J."/>
            <person name="Dacks J.B."/>
            <person name="Foster P.G."/>
            <person name="Simillion C."/>
            <person name="Van de Peer Y."/>
            <person name="Miranda-Saavedra D."/>
            <person name="Barton G.J."/>
            <person name="Westrop G.D."/>
            <person name="Mueller S."/>
            <person name="Dessi D."/>
            <person name="Fiori P.L."/>
            <person name="Ren Q."/>
            <person name="Paulsen I."/>
            <person name="Zhang H."/>
            <person name="Bastida-Corcuera F.D."/>
            <person name="Simoes-Barbosa A."/>
            <person name="Brown M.T."/>
            <person name="Hayes R.D."/>
            <person name="Mukherjee M."/>
            <person name="Okumura C.Y."/>
            <person name="Schneider R."/>
            <person name="Smith A.J."/>
            <person name="Vanacova S."/>
            <person name="Villalvazo M."/>
            <person name="Haas B.J."/>
            <person name="Pertea M."/>
            <person name="Feldblyum T.V."/>
            <person name="Utterback T.R."/>
            <person name="Shu C.L."/>
            <person name="Osoegawa K."/>
            <person name="de Jong P.J."/>
            <person name="Hrdy I."/>
            <person name="Horvathova L."/>
            <person name="Zubacova Z."/>
            <person name="Dolezal P."/>
            <person name="Malik S.B."/>
            <person name="Logsdon J.M. Jr."/>
            <person name="Henze K."/>
            <person name="Gupta A."/>
            <person name="Wang C.C."/>
            <person name="Dunne R.L."/>
            <person name="Upcroft J.A."/>
            <person name="Upcroft P."/>
            <person name="White O."/>
            <person name="Salzberg S.L."/>
            <person name="Tang P."/>
            <person name="Chiu C.-H."/>
            <person name="Lee Y.-S."/>
            <person name="Embley T.M."/>
            <person name="Coombs G.H."/>
            <person name="Mottram J.C."/>
            <person name="Tachezy J."/>
            <person name="Fraser-Liggett C.M."/>
            <person name="Johnson P.J."/>
        </authorList>
    </citation>
    <scope>NUCLEOTIDE SEQUENCE [LARGE SCALE GENOMIC DNA]</scope>
    <source>
        <strain evidence="7">G3</strain>
    </source>
</reference>
<dbReference type="AlphaFoldDB" id="A2F3R0"/>
<evidence type="ECO:0000256" key="4">
    <source>
        <dbReference type="ARBA" id="ARBA00022989"/>
    </source>
</evidence>
<evidence type="ECO:0000256" key="3">
    <source>
        <dbReference type="ARBA" id="ARBA00022692"/>
    </source>
</evidence>
<protein>
    <recommendedName>
        <fullName evidence="6">Sulfatase N-terminal domain-containing protein</fullName>
    </recommendedName>
</protein>